<evidence type="ECO:0000259" key="3">
    <source>
        <dbReference type="SMART" id="SM00942"/>
    </source>
</evidence>
<dbReference type="CDD" id="cd04859">
    <property type="entry name" value="Prim_Pol"/>
    <property type="match status" value="1"/>
</dbReference>
<organism evidence="5 6">
    <name type="scientific">Bifidobacterium subtile</name>
    <dbReference type="NCBI Taxonomy" id="77635"/>
    <lineage>
        <taxon>Bacteria</taxon>
        <taxon>Bacillati</taxon>
        <taxon>Actinomycetota</taxon>
        <taxon>Actinomycetes</taxon>
        <taxon>Bifidobacteriales</taxon>
        <taxon>Bifidobacteriaceae</taxon>
        <taxon>Bifidobacterium</taxon>
    </lineage>
</organism>
<dbReference type="OrthoDB" id="3218228at2"/>
<dbReference type="GO" id="GO:0016787">
    <property type="term" value="F:hydrolase activity"/>
    <property type="evidence" value="ECO:0007669"/>
    <property type="project" value="UniProtKB-KW"/>
</dbReference>
<comment type="caution">
    <text evidence="5">The sequence shown here is derived from an EMBL/GenBank/DDBJ whole genome shotgun (WGS) entry which is preliminary data.</text>
</comment>
<evidence type="ECO:0000313" key="5">
    <source>
        <dbReference type="EMBL" id="KFI97591.1"/>
    </source>
</evidence>
<dbReference type="Proteomes" id="UP000029055">
    <property type="component" value="Unassembled WGS sequence"/>
</dbReference>
<dbReference type="Pfam" id="PF09250">
    <property type="entry name" value="Prim-Pol"/>
    <property type="match status" value="1"/>
</dbReference>
<feature type="region of interest" description="Disordered" evidence="2">
    <location>
        <begin position="268"/>
        <end position="302"/>
    </location>
</feature>
<dbReference type="RefSeq" id="WP_024463545.1">
    <property type="nucleotide sequence ID" value="NZ_CP062939.1"/>
</dbReference>
<proteinExistence type="predicted"/>
<keyword evidence="6" id="KW-1185">Reference proteome</keyword>
<dbReference type="PANTHER" id="PTHR35372">
    <property type="entry name" value="ATP BINDING PROTEIN-RELATED"/>
    <property type="match status" value="1"/>
</dbReference>
<dbReference type="SMART" id="SM00943">
    <property type="entry name" value="Prim-Pol"/>
    <property type="match status" value="1"/>
</dbReference>
<evidence type="ECO:0000256" key="2">
    <source>
        <dbReference type="SAM" id="MobiDB-lite"/>
    </source>
</evidence>
<keyword evidence="1" id="KW-0378">Hydrolase</keyword>
<dbReference type="SUPFAM" id="SSF56747">
    <property type="entry name" value="Prim-pol domain"/>
    <property type="match status" value="1"/>
</dbReference>
<dbReference type="EMBL" id="JGZR01000023">
    <property type="protein sequence ID" value="KFI97591.1"/>
    <property type="molecule type" value="Genomic_DNA"/>
</dbReference>
<dbReference type="eggNOG" id="COG5519">
    <property type="taxonomic scope" value="Bacteria"/>
</dbReference>
<feature type="domain" description="Primase C-terminal 1" evidence="3">
    <location>
        <begin position="212"/>
        <end position="275"/>
    </location>
</feature>
<feature type="compositionally biased region" description="Low complexity" evidence="2">
    <location>
        <begin position="272"/>
        <end position="284"/>
    </location>
</feature>
<dbReference type="AlphaFoldDB" id="A0A087DPZ1"/>
<dbReference type="InterPro" id="IPR014820">
    <property type="entry name" value="PriCT_1"/>
</dbReference>
<dbReference type="STRING" id="77635.BISU_1954"/>
<evidence type="ECO:0000256" key="1">
    <source>
        <dbReference type="ARBA" id="ARBA00022801"/>
    </source>
</evidence>
<dbReference type="PANTHER" id="PTHR35372:SF2">
    <property type="entry name" value="SF3 HELICASE DOMAIN-CONTAINING PROTEIN"/>
    <property type="match status" value="1"/>
</dbReference>
<feature type="domain" description="DNA primase/polymerase bifunctional N-terminal" evidence="4">
    <location>
        <begin position="21"/>
        <end position="187"/>
    </location>
</feature>
<dbReference type="SMART" id="SM00942">
    <property type="entry name" value="PriCT_1"/>
    <property type="match status" value="1"/>
</dbReference>
<reference evidence="5 6" key="1">
    <citation type="submission" date="2014-03" db="EMBL/GenBank/DDBJ databases">
        <title>Genomics of Bifidobacteria.</title>
        <authorList>
            <person name="Ventura M."/>
            <person name="Milani C."/>
            <person name="Lugli G.A."/>
        </authorList>
    </citation>
    <scope>NUCLEOTIDE SEQUENCE [LARGE SCALE GENOMIC DNA]</scope>
    <source>
        <strain evidence="5 6">LMG 11597</strain>
    </source>
</reference>
<protein>
    <submittedName>
        <fullName evidence="5">DNA primase/polymerase-like protein</fullName>
    </submittedName>
</protein>
<evidence type="ECO:0000313" key="6">
    <source>
        <dbReference type="Proteomes" id="UP000029055"/>
    </source>
</evidence>
<accession>A0A087DPZ1</accession>
<evidence type="ECO:0000259" key="4">
    <source>
        <dbReference type="SMART" id="SM00943"/>
    </source>
</evidence>
<gene>
    <name evidence="5" type="ORF">BISU_1954</name>
</gene>
<name>A0A087DPZ1_9BIFI</name>
<dbReference type="InterPro" id="IPR015330">
    <property type="entry name" value="DNA_primase/pol_bifunc_N"/>
</dbReference>
<dbReference type="InterPro" id="IPR051620">
    <property type="entry name" value="ORF904-like_C"/>
</dbReference>
<sequence length="302" mass="32395">MATHLLIFAFRSLSSDPATAARQLAGAGVPVFACVPGGKRPLPGSRGFLDATTNPAPIESWWRRVPTANLAIPTGQTSGVVVVDVDVHGVNGFEALRRAREAGLLPVPLAVVRTPSGGMHLYYPASEVVEQRSWQAARVGIDFRGDGGYIVTPPSTVPVNGVLRAYEVVELHADSQPVDATRLRNFLGPKPAEQTHIRQPVLSSADAVDRIVSWVGTLVEGERNRGLFWAACRLAEHGLPPVEAFDALRDPAQTVGLSEREVAVTVRSAYRTTQPTPVSSTSSPDSFARRDPQHASPARRLP</sequence>
<dbReference type="Pfam" id="PF08708">
    <property type="entry name" value="PriCT_1"/>
    <property type="match status" value="1"/>
</dbReference>